<reference evidence="7 8" key="1">
    <citation type="submission" date="2019-01" db="EMBL/GenBank/DDBJ databases">
        <title>Draft genome sequence of Dictyobacter sp. Uno17.</title>
        <authorList>
            <person name="Wang C.M."/>
            <person name="Zheng Y."/>
            <person name="Sakai Y."/>
            <person name="Abe K."/>
            <person name="Yokota A."/>
            <person name="Yabe S."/>
        </authorList>
    </citation>
    <scope>NUCLEOTIDE SEQUENCE [LARGE SCALE GENOMIC DNA]</scope>
    <source>
        <strain evidence="7 8">Uno17</strain>
    </source>
</reference>
<gene>
    <name evidence="7" type="ORF">KDI_01060</name>
</gene>
<name>A0A5A5T5D5_9CHLR</name>
<comment type="caution">
    <text evidence="7">The sequence shown here is derived from an EMBL/GenBank/DDBJ whole genome shotgun (WGS) entry which is preliminary data.</text>
</comment>
<proteinExistence type="predicted"/>
<feature type="transmembrane region" description="Helical" evidence="5">
    <location>
        <begin position="56"/>
        <end position="77"/>
    </location>
</feature>
<dbReference type="EMBL" id="BIXY01000001">
    <property type="protein sequence ID" value="GCF06542.1"/>
    <property type="molecule type" value="Genomic_DNA"/>
</dbReference>
<sequence>MSWNAKHQQAGGAYAVRPGPSHTPVLSLLGLYARAILRPSARTFARAAEYARWPLIWIQLAILVAIPAVLGAIRGIFHDHSAGINTRSNVFFALLDVITVGATLGAFILKIILVPILFIIGVTLQFVIARALGGRGHFAGHAFSMLLYQVPLTLIGSIIITAFVLTHTSSLFFAPIVSLIFLAYGILINVFVIRGVHNLSRDKAILSIVIPYVIGALVICGGLAAVAHYVANSLSSLH</sequence>
<evidence type="ECO:0000256" key="2">
    <source>
        <dbReference type="ARBA" id="ARBA00022692"/>
    </source>
</evidence>
<feature type="transmembrane region" description="Helical" evidence="5">
    <location>
        <begin position="115"/>
        <end position="133"/>
    </location>
</feature>
<evidence type="ECO:0000259" key="6">
    <source>
        <dbReference type="Pfam" id="PF04893"/>
    </source>
</evidence>
<dbReference type="InterPro" id="IPR006977">
    <property type="entry name" value="Yip1_dom"/>
</dbReference>
<dbReference type="AlphaFoldDB" id="A0A5A5T5D5"/>
<evidence type="ECO:0000256" key="1">
    <source>
        <dbReference type="ARBA" id="ARBA00004141"/>
    </source>
</evidence>
<evidence type="ECO:0000256" key="5">
    <source>
        <dbReference type="SAM" id="Phobius"/>
    </source>
</evidence>
<comment type="subcellular location">
    <subcellularLocation>
        <location evidence="1">Membrane</location>
        <topology evidence="1">Multi-pass membrane protein</topology>
    </subcellularLocation>
</comment>
<accession>A0A5A5T5D5</accession>
<evidence type="ECO:0000313" key="7">
    <source>
        <dbReference type="EMBL" id="GCF06542.1"/>
    </source>
</evidence>
<evidence type="ECO:0000256" key="3">
    <source>
        <dbReference type="ARBA" id="ARBA00022989"/>
    </source>
</evidence>
<keyword evidence="2 5" id="KW-0812">Transmembrane</keyword>
<feature type="transmembrane region" description="Helical" evidence="5">
    <location>
        <begin position="171"/>
        <end position="192"/>
    </location>
</feature>
<keyword evidence="3 5" id="KW-1133">Transmembrane helix</keyword>
<organism evidence="7 8">
    <name type="scientific">Dictyobacter arantiisoli</name>
    <dbReference type="NCBI Taxonomy" id="2014874"/>
    <lineage>
        <taxon>Bacteria</taxon>
        <taxon>Bacillati</taxon>
        <taxon>Chloroflexota</taxon>
        <taxon>Ktedonobacteria</taxon>
        <taxon>Ktedonobacterales</taxon>
        <taxon>Dictyobacteraceae</taxon>
        <taxon>Dictyobacter</taxon>
    </lineage>
</organism>
<feature type="transmembrane region" description="Helical" evidence="5">
    <location>
        <begin position="89"/>
        <end position="109"/>
    </location>
</feature>
<evidence type="ECO:0000256" key="4">
    <source>
        <dbReference type="ARBA" id="ARBA00023136"/>
    </source>
</evidence>
<dbReference type="OrthoDB" id="160337at2"/>
<evidence type="ECO:0000313" key="8">
    <source>
        <dbReference type="Proteomes" id="UP000322530"/>
    </source>
</evidence>
<protein>
    <recommendedName>
        <fullName evidence="6">Yip1 domain-containing protein</fullName>
    </recommendedName>
</protein>
<dbReference type="RefSeq" id="WP_149399219.1">
    <property type="nucleotide sequence ID" value="NZ_BIXY01000001.1"/>
</dbReference>
<keyword evidence="8" id="KW-1185">Reference proteome</keyword>
<dbReference type="Pfam" id="PF04893">
    <property type="entry name" value="Yip1"/>
    <property type="match status" value="1"/>
</dbReference>
<feature type="transmembrane region" description="Helical" evidence="5">
    <location>
        <begin position="145"/>
        <end position="165"/>
    </location>
</feature>
<feature type="domain" description="Yip1" evidence="6">
    <location>
        <begin position="36"/>
        <end position="219"/>
    </location>
</feature>
<keyword evidence="4 5" id="KW-0472">Membrane</keyword>
<dbReference type="Proteomes" id="UP000322530">
    <property type="component" value="Unassembled WGS sequence"/>
</dbReference>
<dbReference type="GO" id="GO:0016020">
    <property type="term" value="C:membrane"/>
    <property type="evidence" value="ECO:0007669"/>
    <property type="project" value="UniProtKB-SubCell"/>
</dbReference>
<feature type="transmembrane region" description="Helical" evidence="5">
    <location>
        <begin position="204"/>
        <end position="231"/>
    </location>
</feature>